<dbReference type="AlphaFoldDB" id="A0A1G9YY23"/>
<dbReference type="SUPFAM" id="SSF47413">
    <property type="entry name" value="lambda repressor-like DNA-binding domains"/>
    <property type="match status" value="1"/>
</dbReference>
<evidence type="ECO:0000259" key="1">
    <source>
        <dbReference type="PROSITE" id="PS50943"/>
    </source>
</evidence>
<protein>
    <submittedName>
        <fullName evidence="2">Bacteriophage CI repressor helix-turn-helix domain-containing protein</fullName>
    </submittedName>
</protein>
<gene>
    <name evidence="2" type="ORF">SAMN05192585_11223</name>
</gene>
<dbReference type="Pfam" id="PF07022">
    <property type="entry name" value="Phage_CI_repr"/>
    <property type="match status" value="1"/>
</dbReference>
<dbReference type="Gene3D" id="1.10.260.40">
    <property type="entry name" value="lambda repressor-like DNA-binding domains"/>
    <property type="match status" value="1"/>
</dbReference>
<name>A0A1G9YY23_9FIRM</name>
<dbReference type="GO" id="GO:0045892">
    <property type="term" value="P:negative regulation of DNA-templated transcription"/>
    <property type="evidence" value="ECO:0007669"/>
    <property type="project" value="InterPro"/>
</dbReference>
<sequence length="112" mass="12761">MDFIERIESLIALKSTTKKKMLEDLSLNKNSFATWRERGTIPSADVILKIANYFDVSTDYLLGNASKIESSTDDIKFALFGTTQIDDEVLDEVKRFAKYIKDKKENGDKDSL</sequence>
<feature type="domain" description="HTH cro/C1-type" evidence="1">
    <location>
        <begin position="37"/>
        <end position="61"/>
    </location>
</feature>
<dbReference type="InterPro" id="IPR010744">
    <property type="entry name" value="Phage_CI_N"/>
</dbReference>
<organism evidence="2 3">
    <name type="scientific">Acetanaerobacterium elongatum</name>
    <dbReference type="NCBI Taxonomy" id="258515"/>
    <lineage>
        <taxon>Bacteria</taxon>
        <taxon>Bacillati</taxon>
        <taxon>Bacillota</taxon>
        <taxon>Clostridia</taxon>
        <taxon>Eubacteriales</taxon>
        <taxon>Oscillospiraceae</taxon>
        <taxon>Acetanaerobacterium</taxon>
    </lineage>
</organism>
<reference evidence="2 3" key="1">
    <citation type="submission" date="2016-10" db="EMBL/GenBank/DDBJ databases">
        <authorList>
            <person name="de Groot N.N."/>
        </authorList>
    </citation>
    <scope>NUCLEOTIDE SEQUENCE [LARGE SCALE GENOMIC DNA]</scope>
    <source>
        <strain evidence="2 3">CGMCC 1.5012</strain>
    </source>
</reference>
<dbReference type="GO" id="GO:0003677">
    <property type="term" value="F:DNA binding"/>
    <property type="evidence" value="ECO:0007669"/>
    <property type="project" value="InterPro"/>
</dbReference>
<dbReference type="Proteomes" id="UP000199182">
    <property type="component" value="Unassembled WGS sequence"/>
</dbReference>
<dbReference type="RefSeq" id="WP_092639409.1">
    <property type="nucleotide sequence ID" value="NZ_FNID01000012.1"/>
</dbReference>
<accession>A0A1G9YY23</accession>
<evidence type="ECO:0000313" key="3">
    <source>
        <dbReference type="Proteomes" id="UP000199182"/>
    </source>
</evidence>
<dbReference type="STRING" id="258515.SAMN05192585_11223"/>
<dbReference type="PROSITE" id="PS50943">
    <property type="entry name" value="HTH_CROC1"/>
    <property type="match status" value="1"/>
</dbReference>
<dbReference type="OrthoDB" id="1856733at2"/>
<proteinExistence type="predicted"/>
<dbReference type="InterPro" id="IPR001387">
    <property type="entry name" value="Cro/C1-type_HTH"/>
</dbReference>
<dbReference type="EMBL" id="FNID01000012">
    <property type="protein sequence ID" value="SDN14038.1"/>
    <property type="molecule type" value="Genomic_DNA"/>
</dbReference>
<keyword evidence="3" id="KW-1185">Reference proteome</keyword>
<evidence type="ECO:0000313" key="2">
    <source>
        <dbReference type="EMBL" id="SDN14038.1"/>
    </source>
</evidence>
<dbReference type="InterPro" id="IPR010982">
    <property type="entry name" value="Lambda_DNA-bd_dom_sf"/>
</dbReference>